<protein>
    <recommendedName>
        <fullName evidence="17">Dynein heavy chain</fullName>
    </recommendedName>
</protein>
<dbReference type="FunFam" id="1.10.8.710:FF:000004">
    <property type="entry name" value="Dynein axonemal heavy chain 6"/>
    <property type="match status" value="1"/>
</dbReference>
<feature type="compositionally biased region" description="Pro residues" evidence="12">
    <location>
        <begin position="225"/>
        <end position="235"/>
    </location>
</feature>
<dbReference type="Gene3D" id="1.20.140.100">
    <property type="entry name" value="Dynein heavy chain, N-terminal domain 2"/>
    <property type="match status" value="1"/>
</dbReference>
<evidence type="ECO:0000256" key="9">
    <source>
        <dbReference type="ARBA" id="ARBA00023175"/>
    </source>
</evidence>
<feature type="compositionally biased region" description="Low complexity" evidence="12">
    <location>
        <begin position="210"/>
        <end position="224"/>
    </location>
</feature>
<evidence type="ECO:0000256" key="4">
    <source>
        <dbReference type="ARBA" id="ARBA00022741"/>
    </source>
</evidence>
<dbReference type="Proteomes" id="UP000722791">
    <property type="component" value="Unassembled WGS sequence"/>
</dbReference>
<feature type="compositionally biased region" description="Pro residues" evidence="12">
    <location>
        <begin position="464"/>
        <end position="474"/>
    </location>
</feature>
<dbReference type="Gene3D" id="1.10.287.2620">
    <property type="match status" value="1"/>
</dbReference>
<dbReference type="Gene3D" id="1.20.58.1120">
    <property type="match status" value="1"/>
</dbReference>
<keyword evidence="9" id="KW-0505">Motor protein</keyword>
<accession>A0A8J4LMC9</accession>
<evidence type="ECO:0000313" key="16">
    <source>
        <dbReference type="Proteomes" id="UP000722791"/>
    </source>
</evidence>
<evidence type="ECO:0000256" key="1">
    <source>
        <dbReference type="ARBA" id="ARBA00004430"/>
    </source>
</evidence>
<gene>
    <name evidence="15" type="ORF">Vretimale_7184</name>
</gene>
<feature type="compositionally biased region" description="Gly residues" evidence="12">
    <location>
        <begin position="499"/>
        <end position="511"/>
    </location>
</feature>
<feature type="region of interest" description="Disordered" evidence="12">
    <location>
        <begin position="309"/>
        <end position="361"/>
    </location>
</feature>
<evidence type="ECO:0000256" key="12">
    <source>
        <dbReference type="SAM" id="MobiDB-lite"/>
    </source>
</evidence>
<dbReference type="FunFam" id="1.20.58.1120:FF:000001">
    <property type="entry name" value="dynein heavy chain 2, axonemal"/>
    <property type="match status" value="1"/>
</dbReference>
<evidence type="ECO:0000259" key="14">
    <source>
        <dbReference type="Pfam" id="PF12774"/>
    </source>
</evidence>
<dbReference type="GO" id="GO:0030286">
    <property type="term" value="C:dynein complex"/>
    <property type="evidence" value="ECO:0007669"/>
    <property type="project" value="UniProtKB-KW"/>
</dbReference>
<feature type="region of interest" description="Disordered" evidence="12">
    <location>
        <begin position="202"/>
        <end position="260"/>
    </location>
</feature>
<dbReference type="PANTHER" id="PTHR45703:SF35">
    <property type="entry name" value="DYNEIN HEAVY CHAIN"/>
    <property type="match status" value="1"/>
</dbReference>
<feature type="compositionally biased region" description="Low complexity" evidence="12">
    <location>
        <begin position="453"/>
        <end position="463"/>
    </location>
</feature>
<dbReference type="Gene3D" id="1.10.8.710">
    <property type="match status" value="1"/>
</dbReference>
<dbReference type="GO" id="GO:0005874">
    <property type="term" value="C:microtubule"/>
    <property type="evidence" value="ECO:0007669"/>
    <property type="project" value="UniProtKB-KW"/>
</dbReference>
<keyword evidence="11" id="KW-0966">Cell projection</keyword>
<feature type="domain" description="Dynein heavy chain linker" evidence="13">
    <location>
        <begin position="1332"/>
        <end position="1732"/>
    </location>
</feature>
<dbReference type="GO" id="GO:0045505">
    <property type="term" value="F:dynein intermediate chain binding"/>
    <property type="evidence" value="ECO:0007669"/>
    <property type="project" value="InterPro"/>
</dbReference>
<keyword evidence="5" id="KW-0067">ATP-binding</keyword>
<keyword evidence="3" id="KW-0493">Microtubule</keyword>
<evidence type="ECO:0000256" key="3">
    <source>
        <dbReference type="ARBA" id="ARBA00022701"/>
    </source>
</evidence>
<dbReference type="Pfam" id="PF12774">
    <property type="entry name" value="AAA_6"/>
    <property type="match status" value="1"/>
</dbReference>
<dbReference type="InterPro" id="IPR043157">
    <property type="entry name" value="Dynein_AAA1S"/>
</dbReference>
<dbReference type="GO" id="GO:0005524">
    <property type="term" value="F:ATP binding"/>
    <property type="evidence" value="ECO:0007669"/>
    <property type="project" value="UniProtKB-KW"/>
</dbReference>
<keyword evidence="7" id="KW-0175">Coiled coil</keyword>
<evidence type="ECO:0000256" key="2">
    <source>
        <dbReference type="ARBA" id="ARBA00022490"/>
    </source>
</evidence>
<feature type="region of interest" description="Disordered" evidence="12">
    <location>
        <begin position="490"/>
        <end position="520"/>
    </location>
</feature>
<feature type="compositionally biased region" description="Basic and acidic residues" evidence="12">
    <location>
        <begin position="1"/>
        <end position="10"/>
    </location>
</feature>
<dbReference type="FunFam" id="1.20.140.100:FF:000004">
    <property type="entry name" value="Dynein axonemal heavy chain 6"/>
    <property type="match status" value="1"/>
</dbReference>
<dbReference type="InterPro" id="IPR027417">
    <property type="entry name" value="P-loop_NTPase"/>
</dbReference>
<dbReference type="InterPro" id="IPR013602">
    <property type="entry name" value="Dynein_heavy_linker"/>
</dbReference>
<feature type="compositionally biased region" description="Low complexity" evidence="12">
    <location>
        <begin position="331"/>
        <end position="352"/>
    </location>
</feature>
<evidence type="ECO:0000256" key="5">
    <source>
        <dbReference type="ARBA" id="ARBA00022840"/>
    </source>
</evidence>
<dbReference type="GO" id="GO:0007018">
    <property type="term" value="P:microtubule-based movement"/>
    <property type="evidence" value="ECO:0007669"/>
    <property type="project" value="InterPro"/>
</dbReference>
<dbReference type="EMBL" id="BNCQ01000011">
    <property type="protein sequence ID" value="GIM02286.1"/>
    <property type="molecule type" value="Genomic_DNA"/>
</dbReference>
<evidence type="ECO:0000313" key="15">
    <source>
        <dbReference type="EMBL" id="GIM02286.1"/>
    </source>
</evidence>
<feature type="region of interest" description="Disordered" evidence="12">
    <location>
        <begin position="453"/>
        <end position="474"/>
    </location>
</feature>
<keyword evidence="10" id="KW-0206">Cytoskeleton</keyword>
<dbReference type="Gene3D" id="3.20.180.20">
    <property type="entry name" value="Dynein heavy chain, N-terminal domain 2"/>
    <property type="match status" value="1"/>
</dbReference>
<comment type="subcellular location">
    <subcellularLocation>
        <location evidence="1">Cytoplasm</location>
        <location evidence="1">Cytoskeleton</location>
        <location evidence="1">Cilium axoneme</location>
    </subcellularLocation>
</comment>
<dbReference type="InterPro" id="IPR042222">
    <property type="entry name" value="Dynein_2_N"/>
</dbReference>
<dbReference type="Pfam" id="PF08393">
    <property type="entry name" value="DHC_N2"/>
    <property type="match status" value="1"/>
</dbReference>
<evidence type="ECO:0008006" key="17">
    <source>
        <dbReference type="Google" id="ProtNLM"/>
    </source>
</evidence>
<dbReference type="FunFam" id="3.40.50.300:FF:000044">
    <property type="entry name" value="Dynein heavy chain 5, axonemal"/>
    <property type="match status" value="1"/>
</dbReference>
<keyword evidence="8" id="KW-0969">Cilium</keyword>
<reference evidence="15" key="1">
    <citation type="journal article" date="2021" name="Proc. Natl. Acad. Sci. U.S.A.">
        <title>Three genomes in the algal genus Volvox reveal the fate of a haploid sex-determining region after a transition to homothallism.</title>
        <authorList>
            <person name="Yamamoto K."/>
            <person name="Hamaji T."/>
            <person name="Kawai-Toyooka H."/>
            <person name="Matsuzaki R."/>
            <person name="Takahashi F."/>
            <person name="Nishimura Y."/>
            <person name="Kawachi M."/>
            <person name="Noguchi H."/>
            <person name="Minakuchi Y."/>
            <person name="Umen J.G."/>
            <person name="Toyoda A."/>
            <person name="Nozaki H."/>
        </authorList>
    </citation>
    <scope>NUCLEOTIDE SEQUENCE</scope>
    <source>
        <strain evidence="15">NIES-3785</strain>
    </source>
</reference>
<dbReference type="InterPro" id="IPR026983">
    <property type="entry name" value="DHC"/>
</dbReference>
<evidence type="ECO:0000259" key="13">
    <source>
        <dbReference type="Pfam" id="PF08393"/>
    </source>
</evidence>
<evidence type="ECO:0000256" key="6">
    <source>
        <dbReference type="ARBA" id="ARBA00023017"/>
    </source>
</evidence>
<dbReference type="SUPFAM" id="SSF52540">
    <property type="entry name" value="P-loop containing nucleoside triphosphate hydrolases"/>
    <property type="match status" value="2"/>
</dbReference>
<keyword evidence="4" id="KW-0547">Nucleotide-binding</keyword>
<dbReference type="FunFam" id="3.20.180.20:FF:000003">
    <property type="entry name" value="Dynein heavy chain 12, axonemal"/>
    <property type="match status" value="1"/>
</dbReference>
<feature type="domain" description="Dynein heavy chain hydrolytic ATP-binding dynein motor region" evidence="14">
    <location>
        <begin position="1887"/>
        <end position="2227"/>
    </location>
</feature>
<proteinExistence type="predicted"/>
<sequence>MSRDKEDRRPLQQRPEGSLLYSSGNWRPPGASLLPNPLNSLGRPGSAARPSWAAATRREAAVAGTPGLPTGGAKTAPALLAAASRTIDESALFRPLDVLENAYVNSATVEERAVEQELQRQTLLFSDQPRASRPSLTAMLSYLTNNSAAATAASAMTTAPGNGNRPVDYGGVPRPHSNGGTAYGNAFDVIPEEVSGASLQYAEDSPLRPPSAARVRPGAAAAGTLPPPQSQPSPHPRASVDPWFGPSSGSIGKAERPSSAWLRPGSALGMAARPVSAVSNGNGGGAANAVAPRPPSPDRATIEGRLAALTGTAGTGRVRGQSPPGQWARTRPPSISSAGGGASRPASAPRSSLTSIRSPSGTVPMVIGGGAIAGTPYGAHGGGGIPAAAAVAPKARRRVSGTAAMDVVSNGGTRTAPPWRPLSAVPFNRSSSMGTGGGGAAVVPTAIGRTSSFSTTTSAAAPVPDSPPGTLPPLPPRPLSPARTHWVPMRSGGITADDGNGGGSGSGGGGASPPRPTSAVPLPLASTGAVVAAVSLTEASGQPPVPYRSRHEFLQSGKRIPTGCRPLSAFSTLSLSNSPRPGTALSSNLSTVAAGGHGNGSGGGCVVPLSESVAYQPVYQDEEGNIKTSFDVVNYFSNQGQNAVKKLFYLVARKPVDIMDIVSPFELMVVPFEKVDRGDYWTMSALGAVHVEGGRTEGGEFIPLGEWMRLNTVYGLLRKMRFFRHFLLVRSFRRWRANVKRTAFERTRAAVAARLFFVSTTFQPALTRAARLVQAMRDTAVVAITTRLDRLYTLEEFVGEQDNRRQSVAAPALISLSDELAAEILAVGSKVASELERMERGVDIAALRANEWVTHIPAGPGGPARTAATVAMRSKSISALKAEKAAILAKYDAWVAAKTRMPQFVRLLDYLVACTAADLGIRGTQELLSYLDNPAKTRGVLNVVVSFEPRNQQHPPPGSETFSSSPAFLGYAFAPKRRQVLEGLCHMMDALVTTLGDMPRPSSSKAVASKFLSDRDTFVDVAALVVNGSPLYQHLREGIVRHVETSFDKALEYVRVTFEDKRPMYEFSLAWDAAAYDMKVAEAAIGLQGYDTLATMFRRDLLQQRRWQRQVDQMKMSNTVGILYVDSKKMRAALQESIERTLEDIKCTVMSCARRAVAVAQETLKQWTKDMEPRPTELNGYAAMKELYSNLVVDQELAFKVVDAASDMYELYRDYGGKHDLKDAVALETLHETGAQVRAQLASLGAWVRERLPSMVTELAGAVQDLTSAIMLLLSDITSPSLGDPDADVMDTLDVLAGLELKLLDVEDAARRYTHYQELFGQPRDEPGNLPHVRREFDHRKAAWSTTAEWAERTSMWLSSPCTSLDSEAITAAVDEYHRTAYRLARAARDDRVVSKLKDGIESFRRYSQLFGDACNSALQPHHWRQIMGLLGQKDRDPEEPITVSELIELGALDKAEPISNISAAASKEHSLRLALKRMQEDWAGLEFKMVPYKDTGTCVVGHTDEIQMQLDEQLMKIQAMNASPFVKPFKAEAEAWQEALEGLEELLDQWLSCQATWMYLEPIFSSPDIVKQMPEEGAKFAQVDMTFRLLVDEVVASPLAIKLAKDADRRDSLTLANRLLDEVQRGLSRYLEAKRLAFPRFFFLSNDEMLEILSETKDPTRVQPHLRKCFEGIHRLQFEPGLAGIVSAMISLEGEKVPFKQNINTSMARGKVEQWLVEVEVAMFEAVHDVTGRGINDYVAGNDSGSGGGNGCGLKRHEWALRWPGMVVLLAAGVFWTRGVEEALATKRLQDYEKQCSSDLREIVDLVRGELTGLQRATLGALVVMDVHGRDVVSALAAEGVADAADFGWQAQLRSYWIKTDGKMVPNQPQRDWTARMCMMSASLEYGYEYLGNSSRLVITPLTDRCYRTLMGAIHLNLGGAPEGPAGTGKTETTKDLAKAMARQCVVFNCSDTLNHLDMAKFFKGLAAAGAWACFDEFNRIDLEVLSVVAQQVLDIQRAIAARLTLFTFEGTDLPLKWSAWCAITMNPGYAGRTELPDNLKALFRSVAMMVPDYAMIAEIILYSYGYLAARPAAKKIVACYKLCSEQLSSQDHYDYGMRAVMAVLRAAGNLKRTCAPPPESAAAMTPEQQETEELTLILRSIVDVNLCKFLSHDVPLFQGIVSDLFPGVSLPRTDYGPLADALRSSCASANLQPTEYFMLKATQLYEMVLVRHGLMLVGQPFSGKTTAYRTSAAAAAALQLPTARLTSAPVFSP</sequence>
<dbReference type="InterPro" id="IPR035699">
    <property type="entry name" value="AAA_6"/>
</dbReference>
<name>A0A8J4LMC9_9CHLO</name>
<organism evidence="15 16">
    <name type="scientific">Volvox reticuliferus</name>
    <dbReference type="NCBI Taxonomy" id="1737510"/>
    <lineage>
        <taxon>Eukaryota</taxon>
        <taxon>Viridiplantae</taxon>
        <taxon>Chlorophyta</taxon>
        <taxon>core chlorophytes</taxon>
        <taxon>Chlorophyceae</taxon>
        <taxon>CS clade</taxon>
        <taxon>Chlamydomonadales</taxon>
        <taxon>Volvocaceae</taxon>
        <taxon>Volvox</taxon>
    </lineage>
</organism>
<dbReference type="Gene3D" id="3.40.50.300">
    <property type="entry name" value="P-loop containing nucleotide triphosphate hydrolases"/>
    <property type="match status" value="2"/>
</dbReference>
<comment type="caution">
    <text evidence="15">The sequence shown here is derived from an EMBL/GenBank/DDBJ whole genome shotgun (WGS) entry which is preliminary data.</text>
</comment>
<dbReference type="InterPro" id="IPR042228">
    <property type="entry name" value="Dynein_linker_3"/>
</dbReference>
<keyword evidence="2" id="KW-0963">Cytoplasm</keyword>
<evidence type="ECO:0000256" key="8">
    <source>
        <dbReference type="ARBA" id="ARBA00023069"/>
    </source>
</evidence>
<evidence type="ECO:0000256" key="11">
    <source>
        <dbReference type="ARBA" id="ARBA00023273"/>
    </source>
</evidence>
<evidence type="ECO:0000256" key="7">
    <source>
        <dbReference type="ARBA" id="ARBA00023054"/>
    </source>
</evidence>
<dbReference type="GO" id="GO:0051959">
    <property type="term" value="F:dynein light intermediate chain binding"/>
    <property type="evidence" value="ECO:0007669"/>
    <property type="project" value="InterPro"/>
</dbReference>
<evidence type="ECO:0000256" key="10">
    <source>
        <dbReference type="ARBA" id="ARBA00023212"/>
    </source>
</evidence>
<keyword evidence="6" id="KW-0243">Dynein</keyword>
<dbReference type="PANTHER" id="PTHR45703">
    <property type="entry name" value="DYNEIN HEAVY CHAIN"/>
    <property type="match status" value="1"/>
</dbReference>
<feature type="region of interest" description="Disordered" evidence="12">
    <location>
        <begin position="1"/>
        <end position="52"/>
    </location>
</feature>
<dbReference type="GO" id="GO:0005930">
    <property type="term" value="C:axoneme"/>
    <property type="evidence" value="ECO:0007669"/>
    <property type="project" value="UniProtKB-SubCell"/>
</dbReference>